<dbReference type="AlphaFoldDB" id="A0A3P8M1R8"/>
<evidence type="ECO:0000313" key="1">
    <source>
        <dbReference type="EMBL" id="VDR26526.1"/>
    </source>
</evidence>
<organism evidence="1 2">
    <name type="scientific">Raoultella terrigena</name>
    <name type="common">Klebsiella terrigena</name>
    <dbReference type="NCBI Taxonomy" id="577"/>
    <lineage>
        <taxon>Bacteria</taxon>
        <taxon>Pseudomonadati</taxon>
        <taxon>Pseudomonadota</taxon>
        <taxon>Gammaproteobacteria</taxon>
        <taxon>Enterobacterales</taxon>
        <taxon>Enterobacteriaceae</taxon>
        <taxon>Klebsiella/Raoultella group</taxon>
        <taxon>Raoultella</taxon>
    </lineage>
</organism>
<evidence type="ECO:0000313" key="2">
    <source>
        <dbReference type="Proteomes" id="UP000274346"/>
    </source>
</evidence>
<sequence length="116" mass="13070">MMKTKRELELEIELCMANESIYQLSSLNAELNLEKNWGKYSSLNAEYMNLYGPEAGKESPVEQKEVDAVNSGVMALTMEQAIIISGYTGFMLCDMALLTADIEKKNRARPGRERPD</sequence>
<dbReference type="EMBL" id="LR131271">
    <property type="protein sequence ID" value="VDR26526.1"/>
    <property type="molecule type" value="Genomic_DNA"/>
</dbReference>
<accession>A0A3P8M1R8</accession>
<name>A0A3P8M1R8_RAOTE</name>
<reference evidence="1 2" key="1">
    <citation type="submission" date="2018-12" db="EMBL/GenBank/DDBJ databases">
        <authorList>
            <consortium name="Pathogen Informatics"/>
        </authorList>
    </citation>
    <scope>NUCLEOTIDE SEQUENCE [LARGE SCALE GENOMIC DNA]</scope>
    <source>
        <strain evidence="1 2">NCTC13098</strain>
    </source>
</reference>
<proteinExistence type="predicted"/>
<gene>
    <name evidence="1" type="ORF">NCTC13098_02877</name>
</gene>
<protein>
    <submittedName>
        <fullName evidence="1">Uncharacterized protein</fullName>
    </submittedName>
</protein>
<dbReference type="KEGG" id="rtg:NCTC13098_02877"/>
<dbReference type="Proteomes" id="UP000274346">
    <property type="component" value="Chromosome"/>
</dbReference>